<dbReference type="Proteomes" id="UP000823617">
    <property type="component" value="Unassembled WGS sequence"/>
</dbReference>
<proteinExistence type="predicted"/>
<sequence>MSIIRKAEAACSRCGNKNEITVYRSINVSENPELKDKVKDGSLFLWKCPSCGQNNLAKYDTLYHDPAEKVMIWLLPDGIEISETQMNSITLHAKAIGDYRLRKVKDTGSLMEKVLIFDAGLDDAVIEICKYVTRMEIVSKTPDKEKAAAIASSTFHFLSLDGQDGDRTITFMYPSEGKMQAVGIGYNVYEDCEGIMQRNPRIKPGEGFEQIDSTWLASHIG</sequence>
<dbReference type="InterPro" id="IPR025682">
    <property type="entry name" value="CpXC_dom"/>
</dbReference>
<dbReference type="Pfam" id="PF14353">
    <property type="entry name" value="CpXC"/>
    <property type="match status" value="1"/>
</dbReference>
<accession>A0A9D9HLG9</accession>
<dbReference type="AlphaFoldDB" id="A0A9D9HLG9"/>
<dbReference type="EMBL" id="JADIMK010000068">
    <property type="protein sequence ID" value="MBO8456027.1"/>
    <property type="molecule type" value="Genomic_DNA"/>
</dbReference>
<evidence type="ECO:0000259" key="1">
    <source>
        <dbReference type="Pfam" id="PF14353"/>
    </source>
</evidence>
<name>A0A9D9HLG9_9BACT</name>
<protein>
    <submittedName>
        <fullName evidence="2">CpXC domain-containing protein</fullName>
    </submittedName>
</protein>
<reference evidence="2" key="1">
    <citation type="submission" date="2020-10" db="EMBL/GenBank/DDBJ databases">
        <authorList>
            <person name="Gilroy R."/>
        </authorList>
    </citation>
    <scope>NUCLEOTIDE SEQUENCE</scope>
    <source>
        <strain evidence="2">B1-3475</strain>
    </source>
</reference>
<organism evidence="2 3">
    <name type="scientific">Candidatus Cryptobacteroides intestinigallinarum</name>
    <dbReference type="NCBI Taxonomy" id="2840767"/>
    <lineage>
        <taxon>Bacteria</taxon>
        <taxon>Pseudomonadati</taxon>
        <taxon>Bacteroidota</taxon>
        <taxon>Bacteroidia</taxon>
        <taxon>Bacteroidales</taxon>
        <taxon>Candidatus Cryptobacteroides</taxon>
    </lineage>
</organism>
<comment type="caution">
    <text evidence="2">The sequence shown here is derived from an EMBL/GenBank/DDBJ whole genome shotgun (WGS) entry which is preliminary data.</text>
</comment>
<evidence type="ECO:0000313" key="3">
    <source>
        <dbReference type="Proteomes" id="UP000823617"/>
    </source>
</evidence>
<reference evidence="2" key="2">
    <citation type="journal article" date="2021" name="PeerJ">
        <title>Extensive microbial diversity within the chicken gut microbiome revealed by metagenomics and culture.</title>
        <authorList>
            <person name="Gilroy R."/>
            <person name="Ravi A."/>
            <person name="Getino M."/>
            <person name="Pursley I."/>
            <person name="Horton D.L."/>
            <person name="Alikhan N.F."/>
            <person name="Baker D."/>
            <person name="Gharbi K."/>
            <person name="Hall N."/>
            <person name="Watson M."/>
            <person name="Adriaenssens E.M."/>
            <person name="Foster-Nyarko E."/>
            <person name="Jarju S."/>
            <person name="Secka A."/>
            <person name="Antonio M."/>
            <person name="Oren A."/>
            <person name="Chaudhuri R.R."/>
            <person name="La Ragione R."/>
            <person name="Hildebrand F."/>
            <person name="Pallen M.J."/>
        </authorList>
    </citation>
    <scope>NUCLEOTIDE SEQUENCE</scope>
    <source>
        <strain evidence="2">B1-3475</strain>
    </source>
</reference>
<feature type="domain" description="CpXC" evidence="1">
    <location>
        <begin position="10"/>
        <end position="130"/>
    </location>
</feature>
<evidence type="ECO:0000313" key="2">
    <source>
        <dbReference type="EMBL" id="MBO8456027.1"/>
    </source>
</evidence>
<gene>
    <name evidence="2" type="ORF">IAC08_06445</name>
</gene>